<dbReference type="GO" id="GO:0015171">
    <property type="term" value="F:amino acid transmembrane transporter activity"/>
    <property type="evidence" value="ECO:0007669"/>
    <property type="project" value="TreeGrafter"/>
</dbReference>
<dbReference type="InterPro" id="IPR001123">
    <property type="entry name" value="LeuE-type"/>
</dbReference>
<keyword evidence="4" id="KW-1133">Transmembrane helix</keyword>
<dbReference type="Pfam" id="PF01810">
    <property type="entry name" value="LysE"/>
    <property type="match status" value="1"/>
</dbReference>
<evidence type="ECO:0000256" key="4">
    <source>
        <dbReference type="ARBA" id="ARBA00022989"/>
    </source>
</evidence>
<comment type="subcellular location">
    <subcellularLocation>
        <location evidence="1">Cell membrane</location>
        <topology evidence="1">Multi-pass membrane protein</topology>
    </subcellularLocation>
</comment>
<dbReference type="AlphaFoldDB" id="A0A0C1VBG0"/>
<organism evidence="6">
    <name type="scientific">Lyngbya confervoides BDU141951</name>
    <dbReference type="NCBI Taxonomy" id="1574623"/>
    <lineage>
        <taxon>Bacteria</taxon>
        <taxon>Bacillati</taxon>
        <taxon>Cyanobacteriota</taxon>
        <taxon>Cyanophyceae</taxon>
        <taxon>Oscillatoriophycideae</taxon>
        <taxon>Oscillatoriales</taxon>
        <taxon>Microcoleaceae</taxon>
        <taxon>Lyngbya</taxon>
    </lineage>
</organism>
<gene>
    <name evidence="6" type="ORF">QQ91_024550</name>
</gene>
<dbReference type="PANTHER" id="PTHR30086:SF20">
    <property type="entry name" value="ARGININE EXPORTER PROTEIN ARGO-RELATED"/>
    <property type="match status" value="1"/>
</dbReference>
<dbReference type="EMBL" id="JTHE02000003">
    <property type="protein sequence ID" value="NEV70263.1"/>
    <property type="molecule type" value="Genomic_DNA"/>
</dbReference>
<reference evidence="6" key="3">
    <citation type="submission" date="2020-02" db="EMBL/GenBank/DDBJ databases">
        <authorList>
            <person name="Sarangi A.N."/>
            <person name="Ghosh S."/>
            <person name="Mukherjee M."/>
            <person name="Tripathy S."/>
        </authorList>
    </citation>
    <scope>NUCLEOTIDE SEQUENCE</scope>
    <source>
        <strain evidence="6">BDU141951</strain>
    </source>
</reference>
<dbReference type="GO" id="GO:0005886">
    <property type="term" value="C:plasma membrane"/>
    <property type="evidence" value="ECO:0007669"/>
    <property type="project" value="UniProtKB-SubCell"/>
</dbReference>
<protein>
    <submittedName>
        <fullName evidence="6">LysE family transporter</fullName>
    </submittedName>
</protein>
<keyword evidence="5" id="KW-0472">Membrane</keyword>
<reference evidence="6" key="2">
    <citation type="journal article" date="2015" name="Genome Announc.">
        <title>Draft Genome Sequence of Filamentous Marine Cyanobacterium Lyngbya confervoides Strain BDU141951.</title>
        <authorList>
            <person name="Chandrababunaidu M.M."/>
            <person name="Sen D."/>
            <person name="Tripathy S."/>
        </authorList>
    </citation>
    <scope>NUCLEOTIDE SEQUENCE</scope>
    <source>
        <strain evidence="6">BDU141951</strain>
    </source>
</reference>
<evidence type="ECO:0000313" key="6">
    <source>
        <dbReference type="EMBL" id="NEV70263.1"/>
    </source>
</evidence>
<evidence type="ECO:0000256" key="1">
    <source>
        <dbReference type="ARBA" id="ARBA00004651"/>
    </source>
</evidence>
<proteinExistence type="predicted"/>
<dbReference type="PANTHER" id="PTHR30086">
    <property type="entry name" value="ARGININE EXPORTER PROTEIN ARGO"/>
    <property type="match status" value="1"/>
</dbReference>
<sequence length="213" mass="22161">MLSTFSTGLILGLSIAAPVGPIGILCIRRTLVMGQWVGLVSGLGAATADGLYGCIAGFGLTAIADFLTHQSMWLRIVGGLFLCYLGITTFLSKPPTEPAALSETELSAGETASLPRSLVSAYGSTLALTLTNPATILSFAAIFAGLGIVDSAQSFTDSGILVLGVFIGSALWWFFLSGLVSLLRNRFTPAGLRWLNRLSGVILLAFGMVALTL</sequence>
<keyword evidence="2" id="KW-1003">Cell membrane</keyword>
<evidence type="ECO:0000256" key="5">
    <source>
        <dbReference type="ARBA" id="ARBA00023136"/>
    </source>
</evidence>
<accession>A0A0C1VBG0</accession>
<name>A0A0C1VBG0_9CYAN</name>
<keyword evidence="3" id="KW-0812">Transmembrane</keyword>
<reference evidence="6" key="1">
    <citation type="submission" date="2014-11" db="EMBL/GenBank/DDBJ databases">
        <authorList>
            <person name="Malar M.C."/>
            <person name="Sen D."/>
            <person name="Tripathy S."/>
        </authorList>
    </citation>
    <scope>NUCLEOTIDE SEQUENCE</scope>
    <source>
        <strain evidence="6">BDU141951</strain>
    </source>
</reference>
<evidence type="ECO:0000256" key="3">
    <source>
        <dbReference type="ARBA" id="ARBA00022692"/>
    </source>
</evidence>
<comment type="caution">
    <text evidence="6">The sequence shown here is derived from an EMBL/GenBank/DDBJ whole genome shotgun (WGS) entry which is preliminary data.</text>
</comment>
<evidence type="ECO:0000256" key="2">
    <source>
        <dbReference type="ARBA" id="ARBA00022475"/>
    </source>
</evidence>